<dbReference type="InterPro" id="IPR013783">
    <property type="entry name" value="Ig-like_fold"/>
</dbReference>
<sequence>MTGIPVLEWERSRGAAAYDVQVSSSSGFGTLLWSTSTENRRATPNVQLPGGTIYWRVRSKDSSGGSAWSEADFSRSALAAPAPVAPADGTLLNPPEEPALTSWGPVDGAISYTLQVSTDPLFVDTAKVKSYTTQSSSYVVPDPLVATEYFWRVRATLGGGIVTEWSPNRSYQMGGLEKPVLTSPSDSAQAKPLQDVVLDWEPVLGAKTYNLQISTDRNFNTLDDVRTGVMGTRYSPPITLDNDQYYWRVAPVDGAGNTLDWNAVDVWEFRRNWPFQPGLEYPADESTVGDPFFYQWTPVKHATSYEVQVATSADFSQNSMFGTCPTVQTTYIPTSGDCFPQALGHYYWRVLAYDGPRRPAVISEAVDAEIFEFNYNPALVTSLSPVDGASVQIPTLNWEPVAGASQYQVSVTRVDTGQVVANATTYSTTWTSRSLLPLDVQYRWSVRSVSASGRLGPTLMTGSQPTFTVTGSTASTAATPEPLGAVNPSVGRFPNLRWAPVASATRYQLYVRSAGAIGWTTVATNFSYPAGDDITDRWLAEGTYQWKVEAYNGSTFLADTTSPGSFTVTPAAAATGQRVAQSGTESGAAGTSCSKTLDPTRPLSETQCTGLRQTPVLRWTPDPNVAQYVVWISRDQQLTNVILKEKTEQSAYIPPDALIDSQAGSAFYWHIQPCKTPGGCTAPKAAQHAFNKISKPVELLSPAANATVSNDVTFRWQDYLCTNQVQVITADVDEDCVGEKLSPDPDVEAMTYRIQVDDDPNFQSLVDDIKVDQTTYTAFNKTYPEGPLYWRVQAIDGSSNPLTWSDVRSMTKLSPAVTLDSPTGNAATGGSAPLRWNPLAYAASYDVEVYKNADTIGQAANLVYSGTSKQVALTNTKPLPVSATSYTWRVRPRDAQGRPGQWTNLADPGARFRVMGQAPVQTAPTPGSLLRANDVLFTWAGVDGATDYRVDLRVVGGGSSSTFRTPGLAWAPSRVGDAVWEWRVTSLNSVGGEIGSSPWQTFTVDQTAPRVSAVKPTGSVKRGANFTVTFSEPVNGVTKATYKITPTGSKRKLSAVVKPSDSRTKAVLNPVASLKKGKSYTIKLTPKISDDSGNALVTYSWTVTAK</sequence>
<keyword evidence="3" id="KW-0119">Carbohydrate metabolism</keyword>
<dbReference type="InterPro" id="IPR036116">
    <property type="entry name" value="FN3_sf"/>
</dbReference>
<dbReference type="InterPro" id="IPR032812">
    <property type="entry name" value="SbsA_Ig"/>
</dbReference>
<dbReference type="SUPFAM" id="SSF49265">
    <property type="entry name" value="Fibronectin type III"/>
    <property type="match status" value="1"/>
</dbReference>
<dbReference type="Gene3D" id="2.60.40.10">
    <property type="entry name" value="Immunoglobulins"/>
    <property type="match status" value="9"/>
</dbReference>
<keyword evidence="7" id="KW-1185">Reference proteome</keyword>
<dbReference type="EMBL" id="JBHUGD010000001">
    <property type="protein sequence ID" value="MFD1945654.1"/>
    <property type="molecule type" value="Genomic_DNA"/>
</dbReference>
<evidence type="ECO:0000256" key="2">
    <source>
        <dbReference type="ARBA" id="ARBA00023295"/>
    </source>
</evidence>
<dbReference type="Gene3D" id="2.60.40.1220">
    <property type="match status" value="1"/>
</dbReference>
<reference evidence="7" key="1">
    <citation type="journal article" date="2019" name="Int. J. Syst. Evol. Microbiol.">
        <title>The Global Catalogue of Microorganisms (GCM) 10K type strain sequencing project: providing services to taxonomists for standard genome sequencing and annotation.</title>
        <authorList>
            <consortium name="The Broad Institute Genomics Platform"/>
            <consortium name="The Broad Institute Genome Sequencing Center for Infectious Disease"/>
            <person name="Wu L."/>
            <person name="Ma J."/>
        </authorList>
    </citation>
    <scope>NUCLEOTIDE SEQUENCE [LARGE SCALE GENOMIC DNA]</scope>
    <source>
        <strain evidence="7">CGMCC 1.12477</strain>
    </source>
</reference>
<feature type="region of interest" description="Disordered" evidence="4">
    <location>
        <begin position="582"/>
        <end position="605"/>
    </location>
</feature>
<dbReference type="PROSITE" id="PS50853">
    <property type="entry name" value="FN3"/>
    <property type="match status" value="1"/>
</dbReference>
<evidence type="ECO:0000313" key="6">
    <source>
        <dbReference type="EMBL" id="MFD1945654.1"/>
    </source>
</evidence>
<keyword evidence="3" id="KW-0624">Polysaccharide degradation</keyword>
<accession>A0ABW4TJ12</accession>
<evidence type="ECO:0000256" key="4">
    <source>
        <dbReference type="SAM" id="MobiDB-lite"/>
    </source>
</evidence>
<keyword evidence="2" id="KW-0378">Hydrolase</keyword>
<dbReference type="InterPro" id="IPR014755">
    <property type="entry name" value="Cu-Rt/internalin_Ig-like"/>
</dbReference>
<evidence type="ECO:0000256" key="1">
    <source>
        <dbReference type="ARBA" id="ARBA00022729"/>
    </source>
</evidence>
<evidence type="ECO:0000256" key="3">
    <source>
        <dbReference type="ARBA" id="ARBA00023326"/>
    </source>
</evidence>
<dbReference type="InterPro" id="IPR003961">
    <property type="entry name" value="FN3_dom"/>
</dbReference>
<dbReference type="Pfam" id="PF13205">
    <property type="entry name" value="Big_5"/>
    <property type="match status" value="1"/>
</dbReference>
<comment type="caution">
    <text evidence="6">The sequence shown here is derived from an EMBL/GenBank/DDBJ whole genome shotgun (WGS) entry which is preliminary data.</text>
</comment>
<keyword evidence="2" id="KW-0326">Glycosidase</keyword>
<gene>
    <name evidence="6" type="ORF">ACFSDE_02535</name>
</gene>
<proteinExistence type="predicted"/>
<evidence type="ECO:0000313" key="7">
    <source>
        <dbReference type="Proteomes" id="UP001597351"/>
    </source>
</evidence>
<protein>
    <submittedName>
        <fullName evidence="6">Ig-like domain-containing protein</fullName>
    </submittedName>
</protein>
<name>A0ABW4TJ12_9ACTN</name>
<dbReference type="Proteomes" id="UP001597351">
    <property type="component" value="Unassembled WGS sequence"/>
</dbReference>
<evidence type="ECO:0000259" key="5">
    <source>
        <dbReference type="PROSITE" id="PS50853"/>
    </source>
</evidence>
<organism evidence="6 7">
    <name type="scientific">Nocardioides aestuarii</name>
    <dbReference type="NCBI Taxonomy" id="252231"/>
    <lineage>
        <taxon>Bacteria</taxon>
        <taxon>Bacillati</taxon>
        <taxon>Actinomycetota</taxon>
        <taxon>Actinomycetes</taxon>
        <taxon>Propionibacteriales</taxon>
        <taxon>Nocardioidaceae</taxon>
        <taxon>Nocardioides</taxon>
    </lineage>
</organism>
<feature type="domain" description="Fibronectin type-III" evidence="5">
    <location>
        <begin position="85"/>
        <end position="176"/>
    </location>
</feature>
<dbReference type="RefSeq" id="WP_343915445.1">
    <property type="nucleotide sequence ID" value="NZ_BAAAJT010000002.1"/>
</dbReference>
<keyword evidence="1" id="KW-0732">Signal</keyword>